<reference evidence="2" key="1">
    <citation type="submission" date="2020-09" db="EMBL/GenBank/DDBJ databases">
        <title>Genome-Enabled Discovery of Anthraquinone Biosynthesis in Senna tora.</title>
        <authorList>
            <person name="Kang S.-H."/>
            <person name="Pandey R.P."/>
            <person name="Lee C.-M."/>
            <person name="Sim J.-S."/>
            <person name="Jeong J.-T."/>
            <person name="Choi B.-S."/>
            <person name="Jung M."/>
            <person name="Ginzburg D."/>
            <person name="Zhao K."/>
            <person name="Won S.Y."/>
            <person name="Oh T.-J."/>
            <person name="Yu Y."/>
            <person name="Kim N.-H."/>
            <person name="Lee O.R."/>
            <person name="Lee T.-H."/>
            <person name="Bashyal P."/>
            <person name="Kim T.-S."/>
            <person name="Lee W.-H."/>
            <person name="Kawkins C."/>
            <person name="Kim C.-K."/>
            <person name="Kim J.S."/>
            <person name="Ahn B.O."/>
            <person name="Rhee S.Y."/>
            <person name="Sohng J.K."/>
        </authorList>
    </citation>
    <scope>NUCLEOTIDE SEQUENCE</scope>
    <source>
        <tissue evidence="2">Leaf</tissue>
    </source>
</reference>
<evidence type="ECO:0000256" key="1">
    <source>
        <dbReference type="SAM" id="MobiDB-lite"/>
    </source>
</evidence>
<feature type="region of interest" description="Disordered" evidence="1">
    <location>
        <begin position="1"/>
        <end position="38"/>
    </location>
</feature>
<dbReference type="EMBL" id="JAAIUW010000013">
    <property type="protein sequence ID" value="KAF7805011.1"/>
    <property type="molecule type" value="Genomic_DNA"/>
</dbReference>
<evidence type="ECO:0000313" key="3">
    <source>
        <dbReference type="Proteomes" id="UP000634136"/>
    </source>
</evidence>
<keyword evidence="3" id="KW-1185">Reference proteome</keyword>
<proteinExistence type="predicted"/>
<organism evidence="2 3">
    <name type="scientific">Senna tora</name>
    <dbReference type="NCBI Taxonomy" id="362788"/>
    <lineage>
        <taxon>Eukaryota</taxon>
        <taxon>Viridiplantae</taxon>
        <taxon>Streptophyta</taxon>
        <taxon>Embryophyta</taxon>
        <taxon>Tracheophyta</taxon>
        <taxon>Spermatophyta</taxon>
        <taxon>Magnoliopsida</taxon>
        <taxon>eudicotyledons</taxon>
        <taxon>Gunneridae</taxon>
        <taxon>Pentapetalae</taxon>
        <taxon>rosids</taxon>
        <taxon>fabids</taxon>
        <taxon>Fabales</taxon>
        <taxon>Fabaceae</taxon>
        <taxon>Caesalpinioideae</taxon>
        <taxon>Cassia clade</taxon>
        <taxon>Senna</taxon>
    </lineage>
</organism>
<gene>
    <name evidence="2" type="ORF">G2W53_044122</name>
</gene>
<feature type="compositionally biased region" description="Basic and acidic residues" evidence="1">
    <location>
        <begin position="1"/>
        <end position="23"/>
    </location>
</feature>
<protein>
    <submittedName>
        <fullName evidence="2">Uncharacterized protein</fullName>
    </submittedName>
</protein>
<accession>A0A834W430</accession>
<sequence>METTSVEKDKCGYIRNSDRDIKGNYKLRKRKGDTPQTQ</sequence>
<name>A0A834W430_9FABA</name>
<dbReference type="AlphaFoldDB" id="A0A834W430"/>
<comment type="caution">
    <text evidence="2">The sequence shown here is derived from an EMBL/GenBank/DDBJ whole genome shotgun (WGS) entry which is preliminary data.</text>
</comment>
<dbReference type="Proteomes" id="UP000634136">
    <property type="component" value="Unassembled WGS sequence"/>
</dbReference>
<evidence type="ECO:0000313" key="2">
    <source>
        <dbReference type="EMBL" id="KAF7805011.1"/>
    </source>
</evidence>